<dbReference type="InterPro" id="IPR014030">
    <property type="entry name" value="Ketoacyl_synth_N"/>
</dbReference>
<accession>A0ABU6HXK7</accession>
<protein>
    <submittedName>
        <fullName evidence="3">Beta-ketoacyl synthase N-terminal-like domain-containing protein</fullName>
    </submittedName>
</protein>
<evidence type="ECO:0000313" key="3">
    <source>
        <dbReference type="EMBL" id="MEC3877484.1"/>
    </source>
</evidence>
<dbReference type="Gene3D" id="3.40.47.10">
    <property type="match status" value="1"/>
</dbReference>
<dbReference type="PANTHER" id="PTHR11712">
    <property type="entry name" value="POLYKETIDE SYNTHASE-RELATED"/>
    <property type="match status" value="1"/>
</dbReference>
<dbReference type="Pfam" id="PF00109">
    <property type="entry name" value="ketoacyl-synt"/>
    <property type="match status" value="1"/>
</dbReference>
<organism evidence="3 4">
    <name type="scientific">Chryseobacterium salviniae</name>
    <dbReference type="NCBI Taxonomy" id="3101750"/>
    <lineage>
        <taxon>Bacteria</taxon>
        <taxon>Pseudomonadati</taxon>
        <taxon>Bacteroidota</taxon>
        <taxon>Flavobacteriia</taxon>
        <taxon>Flavobacteriales</taxon>
        <taxon>Weeksellaceae</taxon>
        <taxon>Chryseobacterium group</taxon>
        <taxon>Chryseobacterium</taxon>
    </lineage>
</organism>
<comment type="caution">
    <text evidence="3">The sequence shown here is derived from an EMBL/GenBank/DDBJ whole genome shotgun (WGS) entry which is preliminary data.</text>
</comment>
<reference evidence="3 4" key="1">
    <citation type="submission" date="2024-01" db="EMBL/GenBank/DDBJ databases">
        <title>Chryseobacterium sp. T9W2-O.</title>
        <authorList>
            <person name="Maltman C."/>
        </authorList>
    </citation>
    <scope>NUCLEOTIDE SEQUENCE [LARGE SCALE GENOMIC DNA]</scope>
    <source>
        <strain evidence="3 4">T9W2-O</strain>
    </source>
</reference>
<dbReference type="RefSeq" id="WP_326322152.1">
    <property type="nucleotide sequence ID" value="NZ_JAYLAA010000057.1"/>
</dbReference>
<dbReference type="InterPro" id="IPR000794">
    <property type="entry name" value="Beta-ketoacyl_synthase"/>
</dbReference>
<dbReference type="Proteomes" id="UP001348397">
    <property type="component" value="Unassembled WGS sequence"/>
</dbReference>
<dbReference type="SUPFAM" id="SSF53901">
    <property type="entry name" value="Thiolase-like"/>
    <property type="match status" value="1"/>
</dbReference>
<keyword evidence="4" id="KW-1185">Reference proteome</keyword>
<gene>
    <name evidence="3" type="ORF">SOP96_17335</name>
</gene>
<name>A0ABU6HXK7_9FLAO</name>
<feature type="domain" description="Beta-ketoacyl synthase-like N-terminal" evidence="2">
    <location>
        <begin position="46"/>
        <end position="217"/>
    </location>
</feature>
<evidence type="ECO:0000259" key="2">
    <source>
        <dbReference type="Pfam" id="PF00109"/>
    </source>
</evidence>
<dbReference type="PANTHER" id="PTHR11712:SF336">
    <property type="entry name" value="3-OXOACYL-[ACYL-CARRIER-PROTEIN] SYNTHASE, MITOCHONDRIAL"/>
    <property type="match status" value="1"/>
</dbReference>
<sequence length="355" mass="39590">MSAVYINSAACISVQDTLNENFLQHLKPEISAQVLKAIEPAYKEFIPPAMIRRMSKTVKMSSVASHYALKEAGVENPDAIIVGTGIGCSQDSEKFLKNVLDNNEEFLTPTYFIQSTHNTVAGQIALGLQCHAYNFTYVNTSSSLEFSLLDVKLQIADGDAKNVLVGSTDEQTERTMELYTLNKTIKKEEDFPVDHLNSKTDGVAWGEGSSFFVLGKEKSENSYARLIDIEIINTLELNETQQFIEKFLAKNNFLPEEIDAVILGFSGDAKSDVYYTKAMELFTDSSLLYFKHLSGEFNTASGFSTFMACHILKNQEIPEVMMINDLKEGEIRNILLYNHLGGNDHSLVLLEGLKD</sequence>
<evidence type="ECO:0000256" key="1">
    <source>
        <dbReference type="ARBA" id="ARBA00022679"/>
    </source>
</evidence>
<dbReference type="InterPro" id="IPR016039">
    <property type="entry name" value="Thiolase-like"/>
</dbReference>
<dbReference type="EMBL" id="JAYLAA010000057">
    <property type="protein sequence ID" value="MEC3877484.1"/>
    <property type="molecule type" value="Genomic_DNA"/>
</dbReference>
<keyword evidence="1" id="KW-0808">Transferase</keyword>
<proteinExistence type="predicted"/>
<evidence type="ECO:0000313" key="4">
    <source>
        <dbReference type="Proteomes" id="UP001348397"/>
    </source>
</evidence>